<dbReference type="OrthoDB" id="4369999at2759"/>
<dbReference type="HOGENOM" id="CLU_250236_0_0_1"/>
<dbReference type="RefSeq" id="XP_008721444.1">
    <property type="nucleotide sequence ID" value="XM_008723222.1"/>
</dbReference>
<dbReference type="InterPro" id="IPR041679">
    <property type="entry name" value="DNA2/NAM7-like_C"/>
</dbReference>
<dbReference type="InParanoid" id="W2RJH1"/>
<dbReference type="GO" id="GO:0004386">
    <property type="term" value="F:helicase activity"/>
    <property type="evidence" value="ECO:0007669"/>
    <property type="project" value="InterPro"/>
</dbReference>
<keyword evidence="1" id="KW-0547">Nucleotide-binding</keyword>
<feature type="region of interest" description="Disordered" evidence="2">
    <location>
        <begin position="1"/>
        <end position="89"/>
    </location>
</feature>
<dbReference type="GeneID" id="19976243"/>
<evidence type="ECO:0000259" key="3">
    <source>
        <dbReference type="Pfam" id="PF13086"/>
    </source>
</evidence>
<evidence type="ECO:0000256" key="2">
    <source>
        <dbReference type="SAM" id="MobiDB-lite"/>
    </source>
</evidence>
<evidence type="ECO:0000313" key="5">
    <source>
        <dbReference type="EMBL" id="ETN36626.1"/>
    </source>
</evidence>
<dbReference type="PANTHER" id="PTHR10887:SF495">
    <property type="entry name" value="HELICASE SENATAXIN ISOFORM X1-RELATED"/>
    <property type="match status" value="1"/>
</dbReference>
<dbReference type="Proteomes" id="UP000030752">
    <property type="component" value="Unassembled WGS sequence"/>
</dbReference>
<feature type="region of interest" description="Disordered" evidence="2">
    <location>
        <begin position="1433"/>
        <end position="1470"/>
    </location>
</feature>
<dbReference type="InterPro" id="IPR027417">
    <property type="entry name" value="P-loop_NTPase"/>
</dbReference>
<dbReference type="eggNOG" id="KOG1802">
    <property type="taxonomic scope" value="Eukaryota"/>
</dbReference>
<feature type="domain" description="DNA2/NAM7 helicase helicase" evidence="3">
    <location>
        <begin position="652"/>
        <end position="1004"/>
    </location>
</feature>
<dbReference type="PANTHER" id="PTHR10887">
    <property type="entry name" value="DNA2/NAM7 HELICASE FAMILY"/>
    <property type="match status" value="1"/>
</dbReference>
<dbReference type="Gene3D" id="3.40.50.300">
    <property type="entry name" value="P-loop containing nucleotide triphosphate hydrolases"/>
    <property type="match status" value="2"/>
</dbReference>
<dbReference type="CDD" id="cd18808">
    <property type="entry name" value="SF1_C_Upf1"/>
    <property type="match status" value="1"/>
</dbReference>
<evidence type="ECO:0008006" key="7">
    <source>
        <dbReference type="Google" id="ProtNLM"/>
    </source>
</evidence>
<name>W2RJH1_CYPE1</name>
<organism evidence="5 6">
    <name type="scientific">Cyphellophora europaea (strain CBS 101466)</name>
    <name type="common">Phialophora europaea</name>
    <dbReference type="NCBI Taxonomy" id="1220924"/>
    <lineage>
        <taxon>Eukaryota</taxon>
        <taxon>Fungi</taxon>
        <taxon>Dikarya</taxon>
        <taxon>Ascomycota</taxon>
        <taxon>Pezizomycotina</taxon>
        <taxon>Eurotiomycetes</taxon>
        <taxon>Chaetothyriomycetidae</taxon>
        <taxon>Chaetothyriales</taxon>
        <taxon>Cyphellophoraceae</taxon>
        <taxon>Cyphellophora</taxon>
    </lineage>
</organism>
<reference evidence="5 6" key="1">
    <citation type="submission" date="2013-03" db="EMBL/GenBank/DDBJ databases">
        <title>The Genome Sequence of Phialophora europaea CBS 101466.</title>
        <authorList>
            <consortium name="The Broad Institute Genomics Platform"/>
            <person name="Cuomo C."/>
            <person name="de Hoog S."/>
            <person name="Gorbushina A."/>
            <person name="Walker B."/>
            <person name="Young S.K."/>
            <person name="Zeng Q."/>
            <person name="Gargeya S."/>
            <person name="Fitzgerald M."/>
            <person name="Haas B."/>
            <person name="Abouelleil A."/>
            <person name="Allen A.W."/>
            <person name="Alvarado L."/>
            <person name="Arachchi H.M."/>
            <person name="Berlin A.M."/>
            <person name="Chapman S.B."/>
            <person name="Gainer-Dewar J."/>
            <person name="Goldberg J."/>
            <person name="Griggs A."/>
            <person name="Gujja S."/>
            <person name="Hansen M."/>
            <person name="Howarth C."/>
            <person name="Imamovic A."/>
            <person name="Ireland A."/>
            <person name="Larimer J."/>
            <person name="McCowan C."/>
            <person name="Murphy C."/>
            <person name="Pearson M."/>
            <person name="Poon T.W."/>
            <person name="Priest M."/>
            <person name="Roberts A."/>
            <person name="Saif S."/>
            <person name="Shea T."/>
            <person name="Sisk P."/>
            <person name="Sykes S."/>
            <person name="Wortman J."/>
            <person name="Nusbaum C."/>
            <person name="Birren B."/>
        </authorList>
    </citation>
    <scope>NUCLEOTIDE SEQUENCE [LARGE SCALE GENOMIC DNA]</scope>
    <source>
        <strain evidence="5 6">CBS 101466</strain>
    </source>
</reference>
<feature type="compositionally biased region" description="Basic and acidic residues" evidence="2">
    <location>
        <begin position="37"/>
        <end position="50"/>
    </location>
</feature>
<accession>W2RJH1</accession>
<feature type="compositionally biased region" description="Low complexity" evidence="2">
    <location>
        <begin position="1433"/>
        <end position="1447"/>
    </location>
</feature>
<feature type="domain" description="DNA2/NAM7 helicase-like C-terminal" evidence="4">
    <location>
        <begin position="1020"/>
        <end position="1243"/>
    </location>
</feature>
<evidence type="ECO:0000256" key="1">
    <source>
        <dbReference type="ARBA" id="ARBA00022806"/>
    </source>
</evidence>
<dbReference type="InterPro" id="IPR041677">
    <property type="entry name" value="DNA2/NAM7_AAA_11"/>
</dbReference>
<sequence length="1470" mass="163079">MSFPNGNGRGNRLGFGGGNKRKARETQSEDDGAQYRVRLEEIRARLERVRSNRPAPPPVTQPQGTANVQQAAAPGNPNSSQESVPPGTQVVPDMVRYQHDTTIHRNKPNLRQLPKLPWTPVLLILPDRGSAEFGHPHHKKNAPRQAANAPFLVRNRVLIHIDCGRLGQAGIALKIQLPKNRRSLNLNTASGDDRRVATLRWSVGVKVAADRHQLARFKCQAKGELQATYTAEKKVPRCILESDYDGNMEGLVCIEFEGDSAEVVVEDFDAFIDCERDLVQRNALHSLFTESRVRAKVYIKPDSVDTLVTNIGHFSQQFRHMYTPLRQYLTPNSSDLDIGLDMPAVDLFANRSLAKYGKSEEQRMQAEISQRGSVQTWPTEITGVEQLRETTTFDDEKTLGIYTTLSIVRNFQYEQAMNSELSSLDIKFKFAKGFERPETADMSYEQKVQQKMFYIFGTLPKDAADIVSPAPGTQWEVALPYWFADRTFVPPTRKQLYLCTCVAVTREEKQHVGGADFAFVGRVKDFPEVHIKIANSFSEVDPNVHFRWGRMKESVDHEVAAQTLKAVKRVCRNENSNYSHILSVLTSNGSLPRIATQDLTPGPARMINSMPIMDRDRRSQEWEYRALILAGLWPETTHLQSSLINDAPKSMWLMMAILGGPGCVKTSTTAMLLNLLAASDHKILVLSKTNSPVNNMMQALEKVRRRFVTEGPAIIRRTGGAVHANIRVGVEPFGRLQMLRYMPPTVEVNTLQEESRAVHDNNTFTLESSAEQMRQAYDEDNRQMDMVEQMTAMSQIEQQIMAVLGQRQDQVEGETNDAFAARRAEESALRQDANDLKQKQAEVQGMLDRLRMDYERAPITARKGFEFPLNHALCYQINKFEGQHPVQPLGATALAKFSAIRKWRAAEADYEAQRETLASRDDRRDAIRAIAEARIEVFSAFVESQNIVGATYGNSTDQCIAKFKPDIVVHEEASQATLGDAMCGFSFETGTVHIFLGDTLQMPPYDRGNHWTEVEAITKKSVLQVLLDLSIVPYPLVEQFRMHPSIMQFPNEEFYDGMLIAGKCTKQDHNEQSIARQVMQSKFHSRNPDASFDGQYYLVNNVAGACVQDADAQSTSRVNYAEASSIVALCVDLVQAGIRPPTISVLCLYSAQAALVNRKMRAAFKDIDTTGAVQVTTVDSFQGDENEIVLVALSISAGAAAGFLQINRSKKSTTSTLSSFAKNAHRLNVALTRAKYLAVIFGHFNSVFESCRESLRALTGNKNTGGAGVLYNMIVDADERKVLLVDWTSNDHPKSQKFLQDNNRAQDWEKECQSNARMSGISVSRKVLTRKKADQAAFGAPTPGGFVFSGPGFGTEASFQLPEGTEKQRSYAASHPLLRRTGPAQLNTVPEPFRRENIISLARNSVGTTMIIDAASAYAAVATVATVAQPAIASESATSKASKPAATDVVMGNDGSAEVGAGMEDGEIDG</sequence>
<feature type="compositionally biased region" description="Polar residues" evidence="2">
    <location>
        <begin position="61"/>
        <end position="83"/>
    </location>
</feature>
<dbReference type="Pfam" id="PF13087">
    <property type="entry name" value="AAA_12"/>
    <property type="match status" value="1"/>
</dbReference>
<proteinExistence type="predicted"/>
<dbReference type="SUPFAM" id="SSF52540">
    <property type="entry name" value="P-loop containing nucleoside triphosphate hydrolases"/>
    <property type="match status" value="1"/>
</dbReference>
<dbReference type="EMBL" id="KB822725">
    <property type="protein sequence ID" value="ETN36626.1"/>
    <property type="molecule type" value="Genomic_DNA"/>
</dbReference>
<keyword evidence="6" id="KW-1185">Reference proteome</keyword>
<feature type="compositionally biased region" description="Gly residues" evidence="2">
    <location>
        <begin position="7"/>
        <end position="18"/>
    </location>
</feature>
<keyword evidence="1" id="KW-0378">Hydrolase</keyword>
<dbReference type="VEuPathDB" id="FungiDB:HMPREF1541_08904"/>
<dbReference type="Pfam" id="PF13086">
    <property type="entry name" value="AAA_11"/>
    <property type="match status" value="1"/>
</dbReference>
<keyword evidence="1" id="KW-0067">ATP-binding</keyword>
<gene>
    <name evidence="5" type="ORF">HMPREF1541_08904</name>
</gene>
<evidence type="ECO:0000259" key="4">
    <source>
        <dbReference type="Pfam" id="PF13087"/>
    </source>
</evidence>
<evidence type="ECO:0000313" key="6">
    <source>
        <dbReference type="Proteomes" id="UP000030752"/>
    </source>
</evidence>
<dbReference type="InterPro" id="IPR045055">
    <property type="entry name" value="DNA2/NAM7-like"/>
</dbReference>
<protein>
    <recommendedName>
        <fullName evidence="7">DNA2/NAM7 helicase-like C-terminal domain-containing protein</fullName>
    </recommendedName>
</protein>
<keyword evidence="1" id="KW-0347">Helicase</keyword>
<dbReference type="InterPro" id="IPR047187">
    <property type="entry name" value="SF1_C_Upf1"/>
</dbReference>
<dbReference type="STRING" id="1220924.W2RJH1"/>